<gene>
    <name evidence="2" type="ORF">HMPREF0731_2144</name>
</gene>
<dbReference type="OrthoDB" id="7265253at2"/>
<dbReference type="Pfam" id="PF00700">
    <property type="entry name" value="Flagellin_C"/>
    <property type="match status" value="1"/>
</dbReference>
<dbReference type="Proteomes" id="UP000005324">
    <property type="component" value="Unassembled WGS sequence"/>
</dbReference>
<dbReference type="SUPFAM" id="SSF64518">
    <property type="entry name" value="Phase 1 flagellin"/>
    <property type="match status" value="1"/>
</dbReference>
<dbReference type="HOGENOM" id="CLU_782746_0_0_5"/>
<dbReference type="RefSeq" id="WP_007004561.1">
    <property type="nucleotide sequence ID" value="NZ_GG770779.1"/>
</dbReference>
<comment type="caution">
    <text evidence="2">The sequence shown here is derived from an EMBL/GenBank/DDBJ whole genome shotgun (WGS) entry which is preliminary data.</text>
</comment>
<dbReference type="EMBL" id="ADVL01000346">
    <property type="protein sequence ID" value="EFH11639.1"/>
    <property type="molecule type" value="Genomic_DNA"/>
</dbReference>
<keyword evidence="3" id="KW-1185">Reference proteome</keyword>
<sequence length="354" mass="36885">MAIQGYQASMVSALRLQDRFTELTRQVSSGGQRAESYAGLGRDAARASSLAAQMAQRGELQAVAERGEGRAAYTQTVMDRLAGIAGQMADSAASLNGTMSSLSQIRENARLALQEVSTLLNERYEGEAIFGGSDLQNDPVVAPQQMLKTGMFTGIGALLDDYGSQGGDIDALFGQMTALATSNADGVSPFSSYANAAAEGGVADSRRAVPTGNGTGIEIGLYANRNAAVGETGSTTGAWSRDLIMGLTVLANLTEEQAAQGNFSTLVQKTVGLLRDAGNGANDEIGALGTAQSRLSAAASQHKAVYDQVETQLGDLTTIDIAEAQVRLQQVNLQLQGSYQALAMLGRVSLVNYL</sequence>
<name>D5RM33_9PROT</name>
<evidence type="ECO:0000259" key="1">
    <source>
        <dbReference type="Pfam" id="PF00700"/>
    </source>
</evidence>
<dbReference type="AlphaFoldDB" id="D5RM33"/>
<feature type="domain" description="Flagellin C-terminal" evidence="1">
    <location>
        <begin position="276"/>
        <end position="354"/>
    </location>
</feature>
<accession>D5RM33</accession>
<organism evidence="2 3">
    <name type="scientific">Pseudoroseomonas cervicalis ATCC 49957</name>
    <dbReference type="NCBI Taxonomy" id="525371"/>
    <lineage>
        <taxon>Bacteria</taxon>
        <taxon>Pseudomonadati</taxon>
        <taxon>Pseudomonadota</taxon>
        <taxon>Alphaproteobacteria</taxon>
        <taxon>Acetobacterales</taxon>
        <taxon>Roseomonadaceae</taxon>
        <taxon>Roseomonas</taxon>
    </lineage>
</organism>
<dbReference type="InterPro" id="IPR046358">
    <property type="entry name" value="Flagellin_C"/>
</dbReference>
<proteinExistence type="predicted"/>
<evidence type="ECO:0000313" key="3">
    <source>
        <dbReference type="Proteomes" id="UP000005324"/>
    </source>
</evidence>
<evidence type="ECO:0000313" key="2">
    <source>
        <dbReference type="EMBL" id="EFH11639.1"/>
    </source>
</evidence>
<dbReference type="Gene3D" id="1.20.1330.10">
    <property type="entry name" value="f41 fragment of flagellin, N-terminal domain"/>
    <property type="match status" value="1"/>
</dbReference>
<reference evidence="2 3" key="1">
    <citation type="submission" date="2010-04" db="EMBL/GenBank/DDBJ databases">
        <authorList>
            <person name="Qin X."/>
            <person name="Bachman B."/>
            <person name="Battles P."/>
            <person name="Bell A."/>
            <person name="Bess C."/>
            <person name="Bickham C."/>
            <person name="Chaboub L."/>
            <person name="Chen D."/>
            <person name="Coyle M."/>
            <person name="Deiros D.R."/>
            <person name="Dinh H."/>
            <person name="Forbes L."/>
            <person name="Fowler G."/>
            <person name="Francisco L."/>
            <person name="Fu Q."/>
            <person name="Gubbala S."/>
            <person name="Hale W."/>
            <person name="Han Y."/>
            <person name="Hemphill L."/>
            <person name="Highlander S.K."/>
            <person name="Hirani K."/>
            <person name="Hogues M."/>
            <person name="Jackson L."/>
            <person name="Jakkamsetti A."/>
            <person name="Javaid M."/>
            <person name="Jiang H."/>
            <person name="Korchina V."/>
            <person name="Kovar C."/>
            <person name="Lara F."/>
            <person name="Lee S."/>
            <person name="Mata R."/>
            <person name="Mathew T."/>
            <person name="Moen C."/>
            <person name="Morales K."/>
            <person name="Munidasa M."/>
            <person name="Nazareth L."/>
            <person name="Ngo R."/>
            <person name="Nguyen L."/>
            <person name="Okwuonu G."/>
            <person name="Ongeri F."/>
            <person name="Patil S."/>
            <person name="Petrosino J."/>
            <person name="Pham C."/>
            <person name="Pham P."/>
            <person name="Pu L.-L."/>
            <person name="Puazo M."/>
            <person name="Raj R."/>
            <person name="Reid J."/>
            <person name="Rouhana J."/>
            <person name="Saada N."/>
            <person name="Shang Y."/>
            <person name="Simmons D."/>
            <person name="Thornton R."/>
            <person name="Warren J."/>
            <person name="Weissenberger G."/>
            <person name="Zhang J."/>
            <person name="Zhang L."/>
            <person name="Zhou C."/>
            <person name="Zhu D."/>
            <person name="Muzny D."/>
            <person name="Worley K."/>
            <person name="Gibbs R."/>
        </authorList>
    </citation>
    <scope>NUCLEOTIDE SEQUENCE [LARGE SCALE GENOMIC DNA]</scope>
    <source>
        <strain evidence="2 3">ATCC 49957</strain>
    </source>
</reference>
<protein>
    <recommendedName>
        <fullName evidence="1">Flagellin C-terminal domain-containing protein</fullName>
    </recommendedName>
</protein>